<dbReference type="Proteomes" id="UP001152320">
    <property type="component" value="Chromosome 12"/>
</dbReference>
<evidence type="ECO:0000313" key="2">
    <source>
        <dbReference type="Proteomes" id="UP001152320"/>
    </source>
</evidence>
<dbReference type="EMBL" id="JAIZAY010000012">
    <property type="protein sequence ID" value="KAJ8032196.1"/>
    <property type="molecule type" value="Genomic_DNA"/>
</dbReference>
<accession>A0A9Q1BTB9</accession>
<protein>
    <submittedName>
        <fullName evidence="1">Uncharacterized protein</fullName>
    </submittedName>
</protein>
<evidence type="ECO:0000313" key="1">
    <source>
        <dbReference type="EMBL" id="KAJ8032196.1"/>
    </source>
</evidence>
<gene>
    <name evidence="1" type="ORF">HOLleu_25654</name>
</gene>
<sequence>MDIFQTWHVITLHSSSFYLGRYTSYDGNKTISSQESNDDDVVNDLLAPHSPKTDISKHNSFDTRFVNHGYNSDEYMSGGLDSVSETARMSAIAKTIQNMGNMVNTLLNRLPTFYL</sequence>
<proteinExistence type="predicted"/>
<organism evidence="1 2">
    <name type="scientific">Holothuria leucospilota</name>
    <name type="common">Black long sea cucumber</name>
    <name type="synonym">Mertensiothuria leucospilota</name>
    <dbReference type="NCBI Taxonomy" id="206669"/>
    <lineage>
        <taxon>Eukaryota</taxon>
        <taxon>Metazoa</taxon>
        <taxon>Echinodermata</taxon>
        <taxon>Eleutherozoa</taxon>
        <taxon>Echinozoa</taxon>
        <taxon>Holothuroidea</taxon>
        <taxon>Aspidochirotacea</taxon>
        <taxon>Aspidochirotida</taxon>
        <taxon>Holothuriidae</taxon>
        <taxon>Holothuria</taxon>
    </lineage>
</organism>
<comment type="caution">
    <text evidence="1">The sequence shown here is derived from an EMBL/GenBank/DDBJ whole genome shotgun (WGS) entry which is preliminary data.</text>
</comment>
<dbReference type="AlphaFoldDB" id="A0A9Q1BTB9"/>
<keyword evidence="2" id="KW-1185">Reference proteome</keyword>
<name>A0A9Q1BTB9_HOLLE</name>
<reference evidence="1" key="1">
    <citation type="submission" date="2021-10" db="EMBL/GenBank/DDBJ databases">
        <title>Tropical sea cucumber genome reveals ecological adaptation and Cuvierian tubules defense mechanism.</title>
        <authorList>
            <person name="Chen T."/>
        </authorList>
    </citation>
    <scope>NUCLEOTIDE SEQUENCE</scope>
    <source>
        <strain evidence="1">Nanhai2018</strain>
        <tissue evidence="1">Muscle</tissue>
    </source>
</reference>